<evidence type="ECO:0000256" key="2">
    <source>
        <dbReference type="ARBA" id="ARBA00023125"/>
    </source>
</evidence>
<proteinExistence type="predicted"/>
<dbReference type="GO" id="GO:0005829">
    <property type="term" value="C:cytosol"/>
    <property type="evidence" value="ECO:0007669"/>
    <property type="project" value="TreeGrafter"/>
</dbReference>
<dbReference type="InterPro" id="IPR009057">
    <property type="entry name" value="Homeodomain-like_sf"/>
</dbReference>
<gene>
    <name evidence="6" type="ORF">FSC37_18290</name>
</gene>
<evidence type="ECO:0000256" key="1">
    <source>
        <dbReference type="ARBA" id="ARBA00023015"/>
    </source>
</evidence>
<dbReference type="PROSITE" id="PS01124">
    <property type="entry name" value="HTH_ARAC_FAMILY_2"/>
    <property type="match status" value="1"/>
</dbReference>
<protein>
    <submittedName>
        <fullName evidence="6">AraC family transcriptional regulator</fullName>
    </submittedName>
</protein>
<dbReference type="AlphaFoldDB" id="A0A5C6U332"/>
<evidence type="ECO:0000313" key="7">
    <source>
        <dbReference type="Proteomes" id="UP000321832"/>
    </source>
</evidence>
<dbReference type="GO" id="GO:0000976">
    <property type="term" value="F:transcription cis-regulatory region binding"/>
    <property type="evidence" value="ECO:0007669"/>
    <property type="project" value="TreeGrafter"/>
</dbReference>
<reference evidence="6 7" key="1">
    <citation type="submission" date="2019-08" db="EMBL/GenBank/DDBJ databases">
        <authorList>
            <person name="Khan S.A."/>
            <person name="Jeon C.O."/>
            <person name="Jeong S.E."/>
        </authorList>
    </citation>
    <scope>NUCLEOTIDE SEQUENCE [LARGE SCALE GENOMIC DNA]</scope>
    <source>
        <strain evidence="7">IMCC1728</strain>
    </source>
</reference>
<dbReference type="Pfam" id="PF12625">
    <property type="entry name" value="Arabinose_bd"/>
    <property type="match status" value="1"/>
</dbReference>
<dbReference type="EMBL" id="VOPW01000001">
    <property type="protein sequence ID" value="TXC67010.1"/>
    <property type="molecule type" value="Genomic_DNA"/>
</dbReference>
<sequence length="376" mass="40901">MSSCARSPGQGGLQCDHLASITPRPQQPTMPARHRTPQVSARIGALIVQVAGARDVDAQQLMTEAGFQASWLGDAEARMPLAVEERMWDRAAELTGDPLFGLHAAAAIRPGAFDVLDYAVRTAPDLRSALQRLARYNRLVHDLATFEVIPEGSAVRIVHRFDGIGQRPCRQAAEFTLASLMVVAAQISAQPVQALAVEFAHPAAGDAEAFRVVFGVAPRFEAPVSCLTLAGDVLDLPVPAADPALSRIVTAHAEQLLAAHAPVHESVAAQVRRRLAEGMAHGPMTLQQIAHRLHLSERSLQRRLDDEGTRFAELVDEVRRELALRYIADERLALGEVAYLLGFAEPSPFHRAFKRWTGTTPAAARRLRVHRGVQES</sequence>
<dbReference type="Proteomes" id="UP000321832">
    <property type="component" value="Unassembled WGS sequence"/>
</dbReference>
<dbReference type="InterPro" id="IPR032687">
    <property type="entry name" value="AraC-type_N"/>
</dbReference>
<dbReference type="PANTHER" id="PTHR47894:SF1">
    <property type="entry name" value="HTH-TYPE TRANSCRIPTIONAL REGULATOR VQSM"/>
    <property type="match status" value="1"/>
</dbReference>
<dbReference type="InterPro" id="IPR018060">
    <property type="entry name" value="HTH_AraC"/>
</dbReference>
<dbReference type="Gene3D" id="1.10.10.60">
    <property type="entry name" value="Homeodomain-like"/>
    <property type="match status" value="1"/>
</dbReference>
<accession>A0A5C6U332</accession>
<organism evidence="6 7">
    <name type="scientific">Piscinibacter aquaticus</name>
    <dbReference type="NCBI Taxonomy" id="392597"/>
    <lineage>
        <taxon>Bacteria</taxon>
        <taxon>Pseudomonadati</taxon>
        <taxon>Pseudomonadota</taxon>
        <taxon>Betaproteobacteria</taxon>
        <taxon>Burkholderiales</taxon>
        <taxon>Sphaerotilaceae</taxon>
        <taxon>Piscinibacter</taxon>
    </lineage>
</organism>
<name>A0A5C6U332_9BURK</name>
<dbReference type="SUPFAM" id="SSF46689">
    <property type="entry name" value="Homeodomain-like"/>
    <property type="match status" value="1"/>
</dbReference>
<dbReference type="Pfam" id="PF12833">
    <property type="entry name" value="HTH_18"/>
    <property type="match status" value="1"/>
</dbReference>
<keyword evidence="2" id="KW-0238">DNA-binding</keyword>
<evidence type="ECO:0000313" key="6">
    <source>
        <dbReference type="EMBL" id="TXC67010.1"/>
    </source>
</evidence>
<keyword evidence="7" id="KW-1185">Reference proteome</keyword>
<comment type="caution">
    <text evidence="6">The sequence shown here is derived from an EMBL/GenBank/DDBJ whole genome shotgun (WGS) entry which is preliminary data.</text>
</comment>
<evidence type="ECO:0000256" key="4">
    <source>
        <dbReference type="SAM" id="MobiDB-lite"/>
    </source>
</evidence>
<feature type="domain" description="HTH araC/xylS-type" evidence="5">
    <location>
        <begin position="269"/>
        <end position="367"/>
    </location>
</feature>
<keyword evidence="3" id="KW-0804">Transcription</keyword>
<dbReference type="GO" id="GO:0003700">
    <property type="term" value="F:DNA-binding transcription factor activity"/>
    <property type="evidence" value="ECO:0007669"/>
    <property type="project" value="InterPro"/>
</dbReference>
<dbReference type="SMART" id="SM00342">
    <property type="entry name" value="HTH_ARAC"/>
    <property type="match status" value="1"/>
</dbReference>
<dbReference type="PANTHER" id="PTHR47894">
    <property type="entry name" value="HTH-TYPE TRANSCRIPTIONAL REGULATOR GADX"/>
    <property type="match status" value="1"/>
</dbReference>
<feature type="region of interest" description="Disordered" evidence="4">
    <location>
        <begin position="1"/>
        <end position="36"/>
    </location>
</feature>
<evidence type="ECO:0000256" key="3">
    <source>
        <dbReference type="ARBA" id="ARBA00023163"/>
    </source>
</evidence>
<keyword evidence="1" id="KW-0805">Transcription regulation</keyword>
<evidence type="ECO:0000259" key="5">
    <source>
        <dbReference type="PROSITE" id="PS01124"/>
    </source>
</evidence>